<protein>
    <submittedName>
        <fullName evidence="1">Uncharacterized protein</fullName>
    </submittedName>
</protein>
<sequence>MIFAGSSAVTQSGINNRQANNIIVDNSSLSVTTAIDPKEDSDDEKDSSDEKGNKEVCVCYCVAGSKVRLPPRGASWISLKG</sequence>
<keyword evidence="2" id="KW-1185">Reference proteome</keyword>
<comment type="caution">
    <text evidence="1">The sequence shown here is derived from an EMBL/GenBank/DDBJ whole genome shotgun (WGS) entry which is preliminary data.</text>
</comment>
<evidence type="ECO:0000313" key="2">
    <source>
        <dbReference type="Proteomes" id="UP000218231"/>
    </source>
</evidence>
<dbReference type="EMBL" id="LIAE01010553">
    <property type="protein sequence ID" value="PAV58944.1"/>
    <property type="molecule type" value="Genomic_DNA"/>
</dbReference>
<organism evidence="1 2">
    <name type="scientific">Diploscapter pachys</name>
    <dbReference type="NCBI Taxonomy" id="2018661"/>
    <lineage>
        <taxon>Eukaryota</taxon>
        <taxon>Metazoa</taxon>
        <taxon>Ecdysozoa</taxon>
        <taxon>Nematoda</taxon>
        <taxon>Chromadorea</taxon>
        <taxon>Rhabditida</taxon>
        <taxon>Rhabditina</taxon>
        <taxon>Rhabditomorpha</taxon>
        <taxon>Rhabditoidea</taxon>
        <taxon>Rhabditidae</taxon>
        <taxon>Diploscapter</taxon>
    </lineage>
</organism>
<accession>A0A2A2JBE8</accession>
<proteinExistence type="predicted"/>
<name>A0A2A2JBE8_9BILA</name>
<evidence type="ECO:0000313" key="1">
    <source>
        <dbReference type="EMBL" id="PAV58944.1"/>
    </source>
</evidence>
<dbReference type="AlphaFoldDB" id="A0A2A2JBE8"/>
<dbReference type="Proteomes" id="UP000218231">
    <property type="component" value="Unassembled WGS sequence"/>
</dbReference>
<reference evidence="1 2" key="1">
    <citation type="journal article" date="2017" name="Curr. Biol.">
        <title>Genome architecture and evolution of a unichromosomal asexual nematode.</title>
        <authorList>
            <person name="Fradin H."/>
            <person name="Zegar C."/>
            <person name="Gutwein M."/>
            <person name="Lucas J."/>
            <person name="Kovtun M."/>
            <person name="Corcoran D."/>
            <person name="Baugh L.R."/>
            <person name="Kiontke K."/>
            <person name="Gunsalus K."/>
            <person name="Fitch D.H."/>
            <person name="Piano F."/>
        </authorList>
    </citation>
    <scope>NUCLEOTIDE SEQUENCE [LARGE SCALE GENOMIC DNA]</scope>
    <source>
        <strain evidence="1">PF1309</strain>
    </source>
</reference>
<gene>
    <name evidence="1" type="ORF">WR25_25877</name>
</gene>